<name>A0A816BDN0_9BILA</name>
<proteinExistence type="predicted"/>
<dbReference type="SUPFAM" id="SSF141571">
    <property type="entry name" value="Pentapeptide repeat-like"/>
    <property type="match status" value="1"/>
</dbReference>
<dbReference type="AlphaFoldDB" id="A0A816BDN0"/>
<dbReference type="Proteomes" id="UP000681722">
    <property type="component" value="Unassembled WGS sequence"/>
</dbReference>
<dbReference type="Pfam" id="PF00805">
    <property type="entry name" value="Pentapeptide"/>
    <property type="match status" value="1"/>
</dbReference>
<gene>
    <name evidence="1" type="ORF">GPM918_LOCUS42955</name>
    <name evidence="2" type="ORF">SRO942_LOCUS44316</name>
</gene>
<evidence type="ECO:0000313" key="3">
    <source>
        <dbReference type="Proteomes" id="UP000663829"/>
    </source>
</evidence>
<dbReference type="EMBL" id="CAJOBC010104267">
    <property type="protein sequence ID" value="CAF4490675.1"/>
    <property type="molecule type" value="Genomic_DNA"/>
</dbReference>
<dbReference type="Proteomes" id="UP000663829">
    <property type="component" value="Unassembled WGS sequence"/>
</dbReference>
<comment type="caution">
    <text evidence="1">The sequence shown here is derived from an EMBL/GenBank/DDBJ whole genome shotgun (WGS) entry which is preliminary data.</text>
</comment>
<evidence type="ECO:0000313" key="1">
    <source>
        <dbReference type="EMBL" id="CAF1608924.1"/>
    </source>
</evidence>
<accession>A0A816BDN0</accession>
<dbReference type="Gene3D" id="2.160.20.80">
    <property type="entry name" value="E3 ubiquitin-protein ligase SopA"/>
    <property type="match status" value="1"/>
</dbReference>
<protein>
    <submittedName>
        <fullName evidence="1">Uncharacterized protein</fullName>
    </submittedName>
</protein>
<dbReference type="InterPro" id="IPR001646">
    <property type="entry name" value="5peptide_repeat"/>
</dbReference>
<feature type="non-terminal residue" evidence="1">
    <location>
        <position position="1"/>
    </location>
</feature>
<organism evidence="1 3">
    <name type="scientific">Didymodactylos carnosus</name>
    <dbReference type="NCBI Taxonomy" id="1234261"/>
    <lineage>
        <taxon>Eukaryota</taxon>
        <taxon>Metazoa</taxon>
        <taxon>Spiralia</taxon>
        <taxon>Gnathifera</taxon>
        <taxon>Rotifera</taxon>
        <taxon>Eurotatoria</taxon>
        <taxon>Bdelloidea</taxon>
        <taxon>Philodinida</taxon>
        <taxon>Philodinidae</taxon>
        <taxon>Didymodactylos</taxon>
    </lineage>
</organism>
<dbReference type="EMBL" id="CAJNOQ010037593">
    <property type="protein sequence ID" value="CAF1608924.1"/>
    <property type="molecule type" value="Genomic_DNA"/>
</dbReference>
<evidence type="ECO:0000313" key="2">
    <source>
        <dbReference type="EMBL" id="CAF4490675.1"/>
    </source>
</evidence>
<sequence>TNANFTDTYLHRAKFIDCQLDYTSFQNAYTLTTVFENVNFTGAVIPKTFRVEFSILSNGTRVEDYQTEDFYYLDYSNLVTNGDAESEICSNGTNILNTKPPSGWSGTAKVVECVAVSVNSEGCCFWLRGSDYGEPFAMYQDLNITIYLQLIDFNRAEYRLAADMDAKPEISIYFLANIMDKSLRVDTVSHEYEDSFTSIEYVERTNRIPTSTRAITVLVYSYDRGILDNIRFIIEHSNES</sequence>
<reference evidence="1" key="1">
    <citation type="submission" date="2021-02" db="EMBL/GenBank/DDBJ databases">
        <authorList>
            <person name="Nowell W R."/>
        </authorList>
    </citation>
    <scope>NUCLEOTIDE SEQUENCE</scope>
</reference>
<keyword evidence="3" id="KW-1185">Reference proteome</keyword>